<proteinExistence type="predicted"/>
<reference evidence="2 3" key="1">
    <citation type="journal article" date="2014" name="PLoS Genet.">
        <title>Phylogenetically driven sequencing of extremely halophilic archaea reveals strategies for static and dynamic osmo-response.</title>
        <authorList>
            <person name="Becker E.A."/>
            <person name="Seitzer P.M."/>
            <person name="Tritt A."/>
            <person name="Larsen D."/>
            <person name="Krusor M."/>
            <person name="Yao A.I."/>
            <person name="Wu D."/>
            <person name="Madern D."/>
            <person name="Eisen J.A."/>
            <person name="Darling A.E."/>
            <person name="Facciotti M.T."/>
        </authorList>
    </citation>
    <scope>NUCLEOTIDE SEQUENCE [LARGE SCALE GENOMIC DNA]</scope>
    <source>
        <strain evidence="2 3">JCM 10989</strain>
    </source>
</reference>
<keyword evidence="1" id="KW-0472">Membrane</keyword>
<dbReference type="RefSeq" id="WP_006654408.1">
    <property type="nucleotide sequence ID" value="NZ_AOIM01000040.1"/>
</dbReference>
<dbReference type="OrthoDB" id="327186at2157"/>
<feature type="transmembrane region" description="Helical" evidence="1">
    <location>
        <begin position="12"/>
        <end position="35"/>
    </location>
</feature>
<dbReference type="EMBL" id="AOIM01000040">
    <property type="protein sequence ID" value="ELY87894.1"/>
    <property type="molecule type" value="Genomic_DNA"/>
</dbReference>
<dbReference type="STRING" id="1227493.C483_16343"/>
<dbReference type="Proteomes" id="UP000011519">
    <property type="component" value="Unassembled WGS sequence"/>
</dbReference>
<protein>
    <submittedName>
        <fullName evidence="2">Uncharacterized protein</fullName>
    </submittedName>
</protein>
<gene>
    <name evidence="2" type="ORF">C483_16343</name>
</gene>
<evidence type="ECO:0000256" key="1">
    <source>
        <dbReference type="SAM" id="Phobius"/>
    </source>
</evidence>
<keyword evidence="1" id="KW-0812">Transmembrane</keyword>
<keyword evidence="3" id="KW-1185">Reference proteome</keyword>
<dbReference type="PATRIC" id="fig|1227493.4.peg.3285"/>
<keyword evidence="1" id="KW-1133">Transmembrane helix</keyword>
<accession>L9ZNF0</accession>
<feature type="transmembrane region" description="Helical" evidence="1">
    <location>
        <begin position="47"/>
        <end position="67"/>
    </location>
</feature>
<evidence type="ECO:0000313" key="3">
    <source>
        <dbReference type="Proteomes" id="UP000011519"/>
    </source>
</evidence>
<sequence>MVVREYFDSDIRFYYAVGVFIILVYCLAIAGAALLDLAIVDRRLLPLTAGFFMFMFVYFISISIQLLEPDDV</sequence>
<name>L9ZNF0_9EURY</name>
<dbReference type="AlphaFoldDB" id="L9ZNF0"/>
<comment type="caution">
    <text evidence="2">The sequence shown here is derived from an EMBL/GenBank/DDBJ whole genome shotgun (WGS) entry which is preliminary data.</text>
</comment>
<evidence type="ECO:0000313" key="2">
    <source>
        <dbReference type="EMBL" id="ELY87894.1"/>
    </source>
</evidence>
<organism evidence="2 3">
    <name type="scientific">Natrialba hulunbeirensis JCM 10989</name>
    <dbReference type="NCBI Taxonomy" id="1227493"/>
    <lineage>
        <taxon>Archaea</taxon>
        <taxon>Methanobacteriati</taxon>
        <taxon>Methanobacteriota</taxon>
        <taxon>Stenosarchaea group</taxon>
        <taxon>Halobacteria</taxon>
        <taxon>Halobacteriales</taxon>
        <taxon>Natrialbaceae</taxon>
        <taxon>Natrialba</taxon>
    </lineage>
</organism>